<dbReference type="SUPFAM" id="SSF53756">
    <property type="entry name" value="UDP-Glycosyltransferase/glycogen phosphorylase"/>
    <property type="match status" value="1"/>
</dbReference>
<feature type="domain" description="Glycosyl transferase family 1" evidence="2">
    <location>
        <begin position="196"/>
        <end position="347"/>
    </location>
</feature>
<dbReference type="Pfam" id="PF00534">
    <property type="entry name" value="Glycos_transf_1"/>
    <property type="match status" value="1"/>
</dbReference>
<dbReference type="CDD" id="cd03809">
    <property type="entry name" value="GT4_MtfB-like"/>
    <property type="match status" value="1"/>
</dbReference>
<dbReference type="Pfam" id="PF13439">
    <property type="entry name" value="Glyco_transf_4"/>
    <property type="match status" value="1"/>
</dbReference>
<dbReference type="AlphaFoldDB" id="A0A410E052"/>
<dbReference type="FunFam" id="3.40.50.2000:FF:000119">
    <property type="entry name" value="Glycosyl transferase group 1"/>
    <property type="match status" value="1"/>
</dbReference>
<keyword evidence="1 4" id="KW-0808">Transferase</keyword>
<keyword evidence="5" id="KW-1185">Reference proteome</keyword>
<proteinExistence type="predicted"/>
<name>A0A410E052_9CLOT</name>
<evidence type="ECO:0000313" key="4">
    <source>
        <dbReference type="EMBL" id="QAA34691.1"/>
    </source>
</evidence>
<dbReference type="PANTHER" id="PTHR46401">
    <property type="entry name" value="GLYCOSYLTRANSFERASE WBBK-RELATED"/>
    <property type="match status" value="1"/>
</dbReference>
<dbReference type="OrthoDB" id="9797829at2"/>
<gene>
    <name evidence="4" type="ORF">C1I91_25350</name>
</gene>
<dbReference type="GO" id="GO:0009103">
    <property type="term" value="P:lipopolysaccharide biosynthetic process"/>
    <property type="evidence" value="ECO:0007669"/>
    <property type="project" value="TreeGrafter"/>
</dbReference>
<accession>A0A410E052</accession>
<reference evidence="4 5" key="1">
    <citation type="submission" date="2018-01" db="EMBL/GenBank/DDBJ databases">
        <title>Genome Sequencing and Assembly of Anaerobacter polyendosporus strain CT4.</title>
        <authorList>
            <person name="Tachaapaikoon C."/>
            <person name="Sutheeworapong S."/>
            <person name="Jenjaroenpun P."/>
            <person name="Wongsurawat T."/>
            <person name="Nookeaw I."/>
            <person name="Cheawchanlertfa P."/>
            <person name="Kosugi A."/>
            <person name="Cheevadhanarak S."/>
            <person name="Ratanakhanokchai K."/>
        </authorList>
    </citation>
    <scope>NUCLEOTIDE SEQUENCE [LARGE SCALE GENOMIC DNA]</scope>
    <source>
        <strain evidence="4 5">CT4</strain>
    </source>
</reference>
<dbReference type="PANTHER" id="PTHR46401:SF2">
    <property type="entry name" value="GLYCOSYLTRANSFERASE WBBK-RELATED"/>
    <property type="match status" value="1"/>
</dbReference>
<dbReference type="EMBL" id="CP025746">
    <property type="protein sequence ID" value="QAA34691.1"/>
    <property type="molecule type" value="Genomic_DNA"/>
</dbReference>
<protein>
    <submittedName>
        <fullName evidence="4">Glycosyltransferase family 1 protein</fullName>
    </submittedName>
</protein>
<evidence type="ECO:0000259" key="2">
    <source>
        <dbReference type="Pfam" id="PF00534"/>
    </source>
</evidence>
<dbReference type="KEGG" id="cmah:C1I91_25350"/>
<evidence type="ECO:0000256" key="1">
    <source>
        <dbReference type="ARBA" id="ARBA00022679"/>
    </source>
</evidence>
<dbReference type="GO" id="GO:0016757">
    <property type="term" value="F:glycosyltransferase activity"/>
    <property type="evidence" value="ECO:0007669"/>
    <property type="project" value="InterPro"/>
</dbReference>
<dbReference type="Proteomes" id="UP000286268">
    <property type="component" value="Chromosome"/>
</dbReference>
<feature type="domain" description="Glycosyltransferase subfamily 4-like N-terminal" evidence="3">
    <location>
        <begin position="71"/>
        <end position="173"/>
    </location>
</feature>
<evidence type="ECO:0000259" key="3">
    <source>
        <dbReference type="Pfam" id="PF13439"/>
    </source>
</evidence>
<evidence type="ECO:0000313" key="5">
    <source>
        <dbReference type="Proteomes" id="UP000286268"/>
    </source>
</evidence>
<dbReference type="RefSeq" id="WP_128215404.1">
    <property type="nucleotide sequence ID" value="NZ_CP025746.1"/>
</dbReference>
<dbReference type="Gene3D" id="3.40.50.2000">
    <property type="entry name" value="Glycogen Phosphorylase B"/>
    <property type="match status" value="2"/>
</dbReference>
<dbReference type="InterPro" id="IPR001296">
    <property type="entry name" value="Glyco_trans_1"/>
</dbReference>
<organism evidence="4 5">
    <name type="scientific">Clostridium manihotivorum</name>
    <dbReference type="NCBI Taxonomy" id="2320868"/>
    <lineage>
        <taxon>Bacteria</taxon>
        <taxon>Bacillati</taxon>
        <taxon>Bacillota</taxon>
        <taxon>Clostridia</taxon>
        <taxon>Eubacteriales</taxon>
        <taxon>Clostridiaceae</taxon>
        <taxon>Clostridium</taxon>
    </lineage>
</organism>
<sequence>MKEKINVIIDARMVDEKLHGIARYTYELIVNSMKLDKLHYTLLVNDMEIAKKLFGSFNDIDFILMKNKFLSIGEQIELPKILNRYRGKAIFHSPSFVASPFIKTDMVMTIHDLNHVRLPQFYSPFHKYYYKYIVRTSAKKSKCILTVSEFSKKEILSWVDYEPSDVVVTYNGIGDKFRIIEEEDVLSSVRLKYKLPEKFVLYVGNLKPHKNVETLVKAVKYIKSDETLKLIIGGNPNEGLTKLIKDNNLFDRVQFIGFIDEKDLSGIYNLALMFVFPSLYEGFGLPPLEAMACGCPAIVANTSSLPEVLGEEGLTFKSEDEQDLANKIDYLLGDEDRYNKYVSYGIERAKYFNWDKLVNETLFEYEKIWMDIKS</sequence>
<dbReference type="InterPro" id="IPR028098">
    <property type="entry name" value="Glyco_trans_4-like_N"/>
</dbReference>